<feature type="signal peptide" evidence="2">
    <location>
        <begin position="1"/>
        <end position="32"/>
    </location>
</feature>
<gene>
    <name evidence="3" type="ORF">BamIOP4010DRAFT_4758</name>
</gene>
<comment type="caution">
    <text evidence="3">The sequence shown here is derived from an EMBL/GenBank/DDBJ whole genome shotgun (WGS) entry which is preliminary data.</text>
</comment>
<keyword evidence="2" id="KW-0732">Signal</keyword>
<evidence type="ECO:0008006" key="5">
    <source>
        <dbReference type="Google" id="ProtNLM"/>
    </source>
</evidence>
<sequence>MTNDKRFNRRLAWLHRGITVVALLGAAMAAHCQESMPSAAEVGHSTDALLSLQRDNRAAGPALPMLGDTASLSYQRYLDSFKHKIPESMGSPVNANGSGGSGGQHSMQTY</sequence>
<evidence type="ECO:0000313" key="4">
    <source>
        <dbReference type="Proteomes" id="UP000005463"/>
    </source>
</evidence>
<dbReference type="AlphaFoldDB" id="B1FL47"/>
<dbReference type="RefSeq" id="WP_006753909.1">
    <property type="nucleotide sequence ID" value="NZ_ABLC01000161.1"/>
</dbReference>
<reference evidence="3 4" key="1">
    <citation type="submission" date="2008-03" db="EMBL/GenBank/DDBJ databases">
        <title>Sequencing of the draft genome and assembly of Burkholderia ambifaria IOP40-10.</title>
        <authorList>
            <consortium name="US DOE Joint Genome Institute (JGI-PGF)"/>
            <person name="Copeland A."/>
            <person name="Lucas S."/>
            <person name="Lapidus A."/>
            <person name="Glavina del Rio T."/>
            <person name="Dalin E."/>
            <person name="Tice H."/>
            <person name="Bruce D."/>
            <person name="Goodwin L."/>
            <person name="Pitluck S."/>
            <person name="Larimer F."/>
            <person name="Land M.L."/>
            <person name="Hauser L."/>
            <person name="Tiedje J."/>
            <person name="Richardson P."/>
        </authorList>
    </citation>
    <scope>NUCLEOTIDE SEQUENCE [LARGE SCALE GENOMIC DNA]</scope>
    <source>
        <strain evidence="3 4">IOP40-10</strain>
    </source>
</reference>
<proteinExistence type="predicted"/>
<evidence type="ECO:0000256" key="2">
    <source>
        <dbReference type="SAM" id="SignalP"/>
    </source>
</evidence>
<accession>B1FL47</accession>
<organism evidence="3 4">
    <name type="scientific">Burkholderia ambifaria IOP40-10</name>
    <dbReference type="NCBI Taxonomy" id="396596"/>
    <lineage>
        <taxon>Bacteria</taxon>
        <taxon>Pseudomonadati</taxon>
        <taxon>Pseudomonadota</taxon>
        <taxon>Betaproteobacteria</taxon>
        <taxon>Burkholderiales</taxon>
        <taxon>Burkholderiaceae</taxon>
        <taxon>Burkholderia</taxon>
        <taxon>Burkholderia cepacia complex</taxon>
    </lineage>
</organism>
<dbReference type="InterPro" id="IPR022053">
    <property type="entry name" value="DUF3613"/>
</dbReference>
<evidence type="ECO:0000256" key="1">
    <source>
        <dbReference type="SAM" id="MobiDB-lite"/>
    </source>
</evidence>
<evidence type="ECO:0000313" key="3">
    <source>
        <dbReference type="EMBL" id="EDT01733.1"/>
    </source>
</evidence>
<dbReference type="PATRIC" id="fig|396596.7.peg.2678"/>
<dbReference type="EMBL" id="ABLC01000161">
    <property type="protein sequence ID" value="EDT01733.1"/>
    <property type="molecule type" value="Genomic_DNA"/>
</dbReference>
<feature type="region of interest" description="Disordered" evidence="1">
    <location>
        <begin position="85"/>
        <end position="110"/>
    </location>
</feature>
<name>B1FL47_9BURK</name>
<protein>
    <recommendedName>
        <fullName evidence="5">Lipoprotein</fullName>
    </recommendedName>
</protein>
<dbReference type="Pfam" id="PF12266">
    <property type="entry name" value="DUF3613"/>
    <property type="match status" value="1"/>
</dbReference>
<dbReference type="Proteomes" id="UP000005463">
    <property type="component" value="Unassembled WGS sequence"/>
</dbReference>
<feature type="chain" id="PRO_5002762999" description="Lipoprotein" evidence="2">
    <location>
        <begin position="33"/>
        <end position="110"/>
    </location>
</feature>